<gene>
    <name evidence="2" type="ORF">UFOVP496_49</name>
</gene>
<feature type="domain" description="Phosphoadenosine phosphosulphate reductase" evidence="1">
    <location>
        <begin position="10"/>
        <end position="147"/>
    </location>
</feature>
<sequence length="272" mass="30766">MSAYKMDHPFVVSFSGGRTSGFMLHQILQANGGIPDGSHVCFANTGKEHEATLQFVQEIADTWQVKIAWIERRFDTERGFDVTNFQTAARNGEPFAGLIDKKMFLPNPVMRFCTSELKVVPIAKYVKEQGVTDATMLVGLRADEPRRVHRVQGDVRQGFDYDCPIARAGHTLTDVRAFWNAQPFDLRLPNDDRAFGNCDLCFLKGKGVIERVLRHEPERATWWADQEAKVGARFRKDQPTYASILHQINIQPELFGATSDEDNEIIPCTCTD</sequence>
<dbReference type="InterPro" id="IPR014729">
    <property type="entry name" value="Rossmann-like_a/b/a_fold"/>
</dbReference>
<dbReference type="EMBL" id="LR796472">
    <property type="protein sequence ID" value="CAB4146867.1"/>
    <property type="molecule type" value="Genomic_DNA"/>
</dbReference>
<dbReference type="Pfam" id="PF01507">
    <property type="entry name" value="PAPS_reduct"/>
    <property type="match status" value="1"/>
</dbReference>
<reference evidence="2" key="1">
    <citation type="submission" date="2020-04" db="EMBL/GenBank/DDBJ databases">
        <authorList>
            <person name="Chiriac C."/>
            <person name="Salcher M."/>
            <person name="Ghai R."/>
            <person name="Kavagutti S V."/>
        </authorList>
    </citation>
    <scope>NUCLEOTIDE SEQUENCE</scope>
</reference>
<organism evidence="2">
    <name type="scientific">uncultured Caudovirales phage</name>
    <dbReference type="NCBI Taxonomy" id="2100421"/>
    <lineage>
        <taxon>Viruses</taxon>
        <taxon>Duplodnaviria</taxon>
        <taxon>Heunggongvirae</taxon>
        <taxon>Uroviricota</taxon>
        <taxon>Caudoviricetes</taxon>
        <taxon>Peduoviridae</taxon>
        <taxon>Maltschvirus</taxon>
        <taxon>Maltschvirus maltsch</taxon>
    </lineage>
</organism>
<accession>A0A6J5MMK3</accession>
<keyword evidence="2" id="KW-0808">Transferase</keyword>
<evidence type="ECO:0000259" key="1">
    <source>
        <dbReference type="Pfam" id="PF01507"/>
    </source>
</evidence>
<dbReference type="InterPro" id="IPR002500">
    <property type="entry name" value="PAPS_reduct_dom"/>
</dbReference>
<dbReference type="GO" id="GO:0016740">
    <property type="term" value="F:transferase activity"/>
    <property type="evidence" value="ECO:0007669"/>
    <property type="project" value="UniProtKB-KW"/>
</dbReference>
<dbReference type="SUPFAM" id="SSF52402">
    <property type="entry name" value="Adenine nucleotide alpha hydrolases-like"/>
    <property type="match status" value="1"/>
</dbReference>
<dbReference type="InterPro" id="IPR050128">
    <property type="entry name" value="Sulfate_adenylyltrnsfr_sub2"/>
</dbReference>
<protein>
    <submittedName>
        <fullName evidence="2">CysH 3'-phosphoadenosine 5'-phosphosulfate sulfotransferase (PAPS reductase)/FAD synthetase and related enzymes</fullName>
    </submittedName>
</protein>
<dbReference type="PANTHER" id="PTHR43196">
    <property type="entry name" value="SULFATE ADENYLYLTRANSFERASE SUBUNIT 2"/>
    <property type="match status" value="1"/>
</dbReference>
<dbReference type="Gene3D" id="3.40.50.620">
    <property type="entry name" value="HUPs"/>
    <property type="match status" value="1"/>
</dbReference>
<name>A0A6J5MMK3_9CAUD</name>
<dbReference type="PANTHER" id="PTHR43196:SF2">
    <property type="entry name" value="PHOSPHOADENOSINE PHOSPHOSULFATE REDUCTASE"/>
    <property type="match status" value="1"/>
</dbReference>
<evidence type="ECO:0000313" key="2">
    <source>
        <dbReference type="EMBL" id="CAB4146867.1"/>
    </source>
</evidence>
<proteinExistence type="predicted"/>